<feature type="domain" description="Galactosyltransferase C-terminal" evidence="3">
    <location>
        <begin position="425"/>
        <end position="482"/>
    </location>
</feature>
<evidence type="ECO:0000313" key="4">
    <source>
        <dbReference type="EMBL" id="RDU68700.1"/>
    </source>
</evidence>
<protein>
    <submittedName>
        <fullName evidence="4">Glycosyl transferase family 2</fullName>
    </submittedName>
</protein>
<keyword evidence="5" id="KW-1185">Reference proteome</keyword>
<accession>A0A3D8IUL9</accession>
<dbReference type="PANTHER" id="PTHR43685:SF3">
    <property type="entry name" value="SLR2126 PROTEIN"/>
    <property type="match status" value="1"/>
</dbReference>
<feature type="domain" description="Glycosyltransferase 2-like" evidence="2">
    <location>
        <begin position="253"/>
        <end position="387"/>
    </location>
</feature>
<comment type="caution">
    <text evidence="4">The sequence shown here is derived from an EMBL/GenBank/DDBJ whole genome shotgun (WGS) entry which is preliminary data.</text>
</comment>
<keyword evidence="1 4" id="KW-0808">Transferase</keyword>
<evidence type="ECO:0000313" key="5">
    <source>
        <dbReference type="Proteomes" id="UP000257067"/>
    </source>
</evidence>
<dbReference type="SUPFAM" id="SSF53448">
    <property type="entry name" value="Nucleotide-diphospho-sugar transferases"/>
    <property type="match status" value="2"/>
</dbReference>
<dbReference type="AlphaFoldDB" id="A0A3D8IUL9"/>
<dbReference type="Gene3D" id="3.90.550.10">
    <property type="entry name" value="Spore Coat Polysaccharide Biosynthesis Protein SpsA, Chain A"/>
    <property type="match status" value="2"/>
</dbReference>
<sequence length="515" mass="60309">MLNQISVTILAKNAQKTLFECLKSVERFDEVILLDNQSDDETLKIAQEFSNVKIYQSEFIGFGALKNLALSYAKNDWILSLDSDEVLEEGLIEEIAQMQFQRGEYYCFLRKNFYQGEWIRGCGWHPDWVKRIFNKKEICFDNALVHEGLRIPKYIKEKRLCGAIKHYSFEDISHLLDKMQRYSSLWAQQNPHRSSSPIGAILRGVWVFVRNYFFKRGFLYGYKGFIISVCNALGAFFKYMKLYENSIKKPSVSLIVTTYNQKERLKLVLDSILHQETMPQEVLIADDGSNRDTREMIRNYQDQFIIPLRHVWQEDEGYRLARSRNRAISNARGEYVIIVDGDMILSPSFVADHLKFCKKGSFNQGGRILLNESQTQEILQEDCYHRALQKKTFKSTRIPFLAKIIFSLSTLKKNAITRDKFLPVRGCNMAFYKEDALKINGFNQDFIGWGREDSEFVVRFLNAGGIMKRIKFCAIAYHLYHHENTRQMLEENHKIYLQSIIENKTWCDNGLEQSQ</sequence>
<dbReference type="CDD" id="cd02511">
    <property type="entry name" value="Beta4Glucosyltransferase"/>
    <property type="match status" value="1"/>
</dbReference>
<reference evidence="4 5" key="1">
    <citation type="submission" date="2018-04" db="EMBL/GenBank/DDBJ databases">
        <title>Novel Campyloabacter and Helicobacter Species and Strains.</title>
        <authorList>
            <person name="Mannion A.J."/>
            <person name="Shen Z."/>
            <person name="Fox J.G."/>
        </authorList>
    </citation>
    <scope>NUCLEOTIDE SEQUENCE [LARGE SCALE GENOMIC DNA]</scope>
    <source>
        <strain evidence="4 5">ATCC 700242</strain>
    </source>
</reference>
<dbReference type="Pfam" id="PF00535">
    <property type="entry name" value="Glycos_transf_2"/>
    <property type="match status" value="2"/>
</dbReference>
<gene>
    <name evidence="4" type="ORF">CQA62_05630</name>
</gene>
<evidence type="ECO:0000256" key="1">
    <source>
        <dbReference type="ARBA" id="ARBA00022679"/>
    </source>
</evidence>
<dbReference type="GO" id="GO:0016740">
    <property type="term" value="F:transferase activity"/>
    <property type="evidence" value="ECO:0007669"/>
    <property type="project" value="UniProtKB-KW"/>
</dbReference>
<dbReference type="InterPro" id="IPR001173">
    <property type="entry name" value="Glyco_trans_2-like"/>
</dbReference>
<organism evidence="4 5">
    <name type="scientific">Helicobacter cholecystus</name>
    <dbReference type="NCBI Taxonomy" id="45498"/>
    <lineage>
        <taxon>Bacteria</taxon>
        <taxon>Pseudomonadati</taxon>
        <taxon>Campylobacterota</taxon>
        <taxon>Epsilonproteobacteria</taxon>
        <taxon>Campylobacterales</taxon>
        <taxon>Helicobacteraceae</taxon>
        <taxon>Helicobacter</taxon>
    </lineage>
</organism>
<dbReference type="OrthoDB" id="9815923at2"/>
<dbReference type="InterPro" id="IPR029044">
    <property type="entry name" value="Nucleotide-diphossugar_trans"/>
</dbReference>
<dbReference type="Pfam" id="PF02709">
    <property type="entry name" value="Glyco_transf_7C"/>
    <property type="match status" value="1"/>
</dbReference>
<proteinExistence type="predicted"/>
<dbReference type="InterPro" id="IPR050834">
    <property type="entry name" value="Glycosyltransf_2"/>
</dbReference>
<evidence type="ECO:0000259" key="2">
    <source>
        <dbReference type="Pfam" id="PF00535"/>
    </source>
</evidence>
<dbReference type="InterPro" id="IPR027791">
    <property type="entry name" value="Galactosyl_T_C"/>
</dbReference>
<dbReference type="RefSeq" id="WP_104724950.1">
    <property type="nucleotide sequence ID" value="NZ_FZNE01000010.1"/>
</dbReference>
<evidence type="ECO:0000259" key="3">
    <source>
        <dbReference type="Pfam" id="PF02709"/>
    </source>
</evidence>
<dbReference type="Proteomes" id="UP000257067">
    <property type="component" value="Unassembled WGS sequence"/>
</dbReference>
<dbReference type="PANTHER" id="PTHR43685">
    <property type="entry name" value="GLYCOSYLTRANSFERASE"/>
    <property type="match status" value="1"/>
</dbReference>
<feature type="domain" description="Glycosyltransferase 2-like" evidence="2">
    <location>
        <begin position="6"/>
        <end position="123"/>
    </location>
</feature>
<dbReference type="CDD" id="cd06420">
    <property type="entry name" value="GT2_Chondriotin_Pol_N"/>
    <property type="match status" value="1"/>
</dbReference>
<dbReference type="EMBL" id="NXLU01000007">
    <property type="protein sequence ID" value="RDU68700.1"/>
    <property type="molecule type" value="Genomic_DNA"/>
</dbReference>
<name>A0A3D8IUL9_9HELI</name>